<dbReference type="Gene3D" id="3.40.50.10490">
    <property type="entry name" value="Glucose-6-phosphate isomerase like protein, domain 1"/>
    <property type="match status" value="1"/>
</dbReference>
<keyword evidence="1" id="KW-0805">Transcription regulation</keyword>
<dbReference type="KEGG" id="btra:F544_23010"/>
<reference evidence="6 7" key="1">
    <citation type="submission" date="2013-12" db="EMBL/GenBank/DDBJ databases">
        <title>Annotation of the Bibersteinia trehalosi USDA-ARS-USMARC-190 complete genome.</title>
        <authorList>
            <person name="Harhay G.P."/>
            <person name="McVey S."/>
            <person name="Clawson M.L."/>
            <person name="Bono J."/>
            <person name="Heaton M.P."/>
            <person name="Chitko-Mckown C.G."/>
            <person name="Harhay D.M."/>
            <person name="Smith T.P.L."/>
        </authorList>
    </citation>
    <scope>NUCLEOTIDE SEQUENCE [LARGE SCALE GENOMIC DNA]</scope>
    <source>
        <strain evidence="6 7">USDA-ARS-USMARC-190</strain>
    </source>
</reference>
<gene>
    <name evidence="6" type="ORF">F544_23010</name>
</gene>
<dbReference type="HOGENOM" id="CLU_055769_1_3_6"/>
<dbReference type="AlphaFoldDB" id="W0R8S3"/>
<accession>W0R8S3</accession>
<evidence type="ECO:0000256" key="1">
    <source>
        <dbReference type="ARBA" id="ARBA00023015"/>
    </source>
</evidence>
<dbReference type="Pfam" id="PF01418">
    <property type="entry name" value="HTH_6"/>
    <property type="match status" value="1"/>
</dbReference>
<dbReference type="GO" id="GO:0003677">
    <property type="term" value="F:DNA binding"/>
    <property type="evidence" value="ECO:0007669"/>
    <property type="project" value="UniProtKB-KW"/>
</dbReference>
<dbReference type="Pfam" id="PF01380">
    <property type="entry name" value="SIS"/>
    <property type="match status" value="1"/>
</dbReference>
<evidence type="ECO:0000313" key="7">
    <source>
        <dbReference type="Proteomes" id="UP000019086"/>
    </source>
</evidence>
<evidence type="ECO:0000259" key="4">
    <source>
        <dbReference type="PROSITE" id="PS51071"/>
    </source>
</evidence>
<dbReference type="InterPro" id="IPR047640">
    <property type="entry name" value="RpiR-like"/>
</dbReference>
<proteinExistence type="predicted"/>
<keyword evidence="2" id="KW-0238">DNA-binding</keyword>
<dbReference type="PATRIC" id="fig|1263832.3.peg.2287"/>
<dbReference type="PANTHER" id="PTHR30514:SF20">
    <property type="entry name" value="TRANSCRIPTIONAL REGULATOR"/>
    <property type="match status" value="1"/>
</dbReference>
<dbReference type="SUPFAM" id="SSF53697">
    <property type="entry name" value="SIS domain"/>
    <property type="match status" value="1"/>
</dbReference>
<protein>
    <submittedName>
        <fullName evidence="6">Transcriptional regulator</fullName>
    </submittedName>
</protein>
<dbReference type="EMBL" id="CP006956">
    <property type="protein sequence ID" value="AHG87529.1"/>
    <property type="molecule type" value="Genomic_DNA"/>
</dbReference>
<dbReference type="InterPro" id="IPR046348">
    <property type="entry name" value="SIS_dom_sf"/>
</dbReference>
<keyword evidence="3" id="KW-0804">Transcription</keyword>
<dbReference type="InterPro" id="IPR036388">
    <property type="entry name" value="WH-like_DNA-bd_sf"/>
</dbReference>
<evidence type="ECO:0000256" key="2">
    <source>
        <dbReference type="ARBA" id="ARBA00023125"/>
    </source>
</evidence>
<dbReference type="PANTHER" id="PTHR30514">
    <property type="entry name" value="GLUCOKINASE"/>
    <property type="match status" value="1"/>
</dbReference>
<dbReference type="InterPro" id="IPR000281">
    <property type="entry name" value="HTH_RpiR"/>
</dbReference>
<sequence>MLSKFSKKLTMNTSTQLANFQEEIRKQYDGLSKRLKQVAQYVLDNSNSVVFDTVSTIAEKANVPPSTLIRFANAFGFSGFNEIKQLFRQDMMQSTSRYTERVQLFRQIEPDIDEQNNTLDNILRIFIQGNTQALQQLANQVTEEKLELTSKLLHESNRIFIVGLKRSFSIACYLNYALHHLDYDVFLIDGTGGMFEEQLSRIREGDVVIAISFSPYANETINVIQATARSGVKHIAITDSQLSPLLSFSDVSFIIKEAQVSGFRSQCATMTLAQIIAVSLALKKA</sequence>
<dbReference type="Proteomes" id="UP000019086">
    <property type="component" value="Chromosome"/>
</dbReference>
<dbReference type="InterPro" id="IPR001347">
    <property type="entry name" value="SIS_dom"/>
</dbReference>
<dbReference type="CDD" id="cd05013">
    <property type="entry name" value="SIS_RpiR"/>
    <property type="match status" value="1"/>
</dbReference>
<name>W0R8S3_BIBTR</name>
<evidence type="ECO:0000313" key="6">
    <source>
        <dbReference type="EMBL" id="AHG87529.1"/>
    </source>
</evidence>
<dbReference type="PROSITE" id="PS51071">
    <property type="entry name" value="HTH_RPIR"/>
    <property type="match status" value="1"/>
</dbReference>
<evidence type="ECO:0000259" key="5">
    <source>
        <dbReference type="PROSITE" id="PS51464"/>
    </source>
</evidence>
<dbReference type="PROSITE" id="PS51464">
    <property type="entry name" value="SIS"/>
    <property type="match status" value="1"/>
</dbReference>
<dbReference type="InterPro" id="IPR009057">
    <property type="entry name" value="Homeodomain-like_sf"/>
</dbReference>
<dbReference type="GO" id="GO:0097367">
    <property type="term" value="F:carbohydrate derivative binding"/>
    <property type="evidence" value="ECO:0007669"/>
    <property type="project" value="InterPro"/>
</dbReference>
<feature type="domain" description="HTH rpiR-type" evidence="4">
    <location>
        <begin position="18"/>
        <end position="94"/>
    </location>
</feature>
<feature type="domain" description="SIS" evidence="5">
    <location>
        <begin position="149"/>
        <end position="285"/>
    </location>
</feature>
<dbReference type="InterPro" id="IPR035472">
    <property type="entry name" value="RpiR-like_SIS"/>
</dbReference>
<evidence type="ECO:0000256" key="3">
    <source>
        <dbReference type="ARBA" id="ARBA00023163"/>
    </source>
</evidence>
<organism evidence="6 7">
    <name type="scientific">Bibersteinia trehalosi USDA-ARS-USMARC-190</name>
    <dbReference type="NCBI Taxonomy" id="1263832"/>
    <lineage>
        <taxon>Bacteria</taxon>
        <taxon>Pseudomonadati</taxon>
        <taxon>Pseudomonadota</taxon>
        <taxon>Gammaproteobacteria</taxon>
        <taxon>Pasteurellales</taxon>
        <taxon>Pasteurellaceae</taxon>
        <taxon>Bibersteinia</taxon>
    </lineage>
</organism>
<dbReference type="SUPFAM" id="SSF46689">
    <property type="entry name" value="Homeodomain-like"/>
    <property type="match status" value="1"/>
</dbReference>
<dbReference type="GO" id="GO:0003700">
    <property type="term" value="F:DNA-binding transcription factor activity"/>
    <property type="evidence" value="ECO:0007669"/>
    <property type="project" value="InterPro"/>
</dbReference>
<dbReference type="GO" id="GO:1901135">
    <property type="term" value="P:carbohydrate derivative metabolic process"/>
    <property type="evidence" value="ECO:0007669"/>
    <property type="project" value="InterPro"/>
</dbReference>
<dbReference type="Gene3D" id="1.10.10.10">
    <property type="entry name" value="Winged helix-like DNA-binding domain superfamily/Winged helix DNA-binding domain"/>
    <property type="match status" value="1"/>
</dbReference>